<evidence type="ECO:0000256" key="1">
    <source>
        <dbReference type="ARBA" id="ARBA00001424"/>
    </source>
</evidence>
<dbReference type="InterPro" id="IPR029149">
    <property type="entry name" value="Creatin/AminoP/Spt16_N"/>
</dbReference>
<dbReference type="PANTHER" id="PTHR43226:SF4">
    <property type="entry name" value="XAA-PRO AMINOPEPTIDASE 3"/>
    <property type="match status" value="1"/>
</dbReference>
<comment type="cofactor">
    <cofactor evidence="2">
        <name>Mn(2+)</name>
        <dbReference type="ChEBI" id="CHEBI:29035"/>
    </cofactor>
</comment>
<evidence type="ECO:0000256" key="4">
    <source>
        <dbReference type="ARBA" id="ARBA00012574"/>
    </source>
</evidence>
<sequence length="757" mass="84064">MTEQTRRSTRLIRIRDILVRRPNGVSTMELSRETGYSQRTIQRDLQALESELNVPLVIENRRWRIMEGHQPLFGPVRLTLQEGRAVYFAMRLMLRSADEHDPDALTALEKVANALPKGMAEHMQRTVREYRQLPFNREATDILCSITEAWAKSQSVAIEYRSAHSTEARRYEVDPYILDHTESGTYLVGYSHTHGEVRVFKVDRIRAVEQLHRDFEPVDIDELAETLRHSWGGVVLGESRYDVVIDFTPAVAARIQESYWHVSQELEALPGAGAGSRTSSKPPRSATADASATLADVNPAALVSSRRDRVARAWALERGAVLVASGLPVPIAGTDQFHDFHAHPEFRYLAGVGEPASVLAFDPATGWELFVTLPTPDDRIWTGDGPDLDALRARSGLDVRPIESLAVWLEVRRTEPLAVIGNDDLLHRPGEYRLPPLERFETAHDAALAARLSWDVAEARRVKDPDELEAMRRAAAASRAGHLLALRTARPGLTERDLQVELEAEFFRSGGDRTAYGSIVGSGPNAAVLHFAPTRRPLNDGELVLIDAGAEVDGYASDVTRTFPAGRHFEGIQRDLYRLVYEVQRAAIAEARPGVEYRDLHLRACERIAAGLADLGILRGNPADLVEMDAHALFFPHGLGHLLGLATHDAGGCLRGRTPSDRFGLKWLRADLPLQPGYVVTIEPGIYFIPAILDDPARRETYRDVVHWDRVDALRGFGGIRIEDDILVTEGPAEVLTAGLPSDVDAIEALRAEAFDR</sequence>
<dbReference type="Gene3D" id="3.40.350.10">
    <property type="entry name" value="Creatinase/prolidase N-terminal domain"/>
    <property type="match status" value="1"/>
</dbReference>
<dbReference type="Gene3D" id="1.10.10.10">
    <property type="entry name" value="Winged helix-like DNA-binding domain superfamily/Winged helix DNA-binding domain"/>
    <property type="match status" value="1"/>
</dbReference>
<dbReference type="RefSeq" id="WP_158067973.1">
    <property type="nucleotide sequence ID" value="NZ_CP042829.1"/>
</dbReference>
<keyword evidence="5" id="KW-0479">Metal-binding</keyword>
<reference evidence="10 11" key="1">
    <citation type="submission" date="2019-08" db="EMBL/GenBank/DDBJ databases">
        <authorList>
            <person name="Toschakov S.V."/>
        </authorList>
    </citation>
    <scope>NUCLEOTIDE SEQUENCE [LARGE SCALE GENOMIC DNA]</scope>
    <source>
        <strain evidence="10 11">3753O</strain>
    </source>
</reference>
<dbReference type="CDD" id="cd01087">
    <property type="entry name" value="Prolidase"/>
    <property type="match status" value="1"/>
</dbReference>
<dbReference type="SMART" id="SM01011">
    <property type="entry name" value="AMP_N"/>
    <property type="match status" value="1"/>
</dbReference>
<dbReference type="Pfam" id="PF13280">
    <property type="entry name" value="WYL"/>
    <property type="match status" value="1"/>
</dbReference>
<dbReference type="Gene3D" id="3.90.230.10">
    <property type="entry name" value="Creatinase/methionine aminopeptidase superfamily"/>
    <property type="match status" value="1"/>
</dbReference>
<evidence type="ECO:0000256" key="5">
    <source>
        <dbReference type="ARBA" id="ARBA00022723"/>
    </source>
</evidence>
<keyword evidence="11" id="KW-1185">Reference proteome</keyword>
<dbReference type="InterPro" id="IPR036388">
    <property type="entry name" value="WH-like_DNA-bd_sf"/>
</dbReference>
<dbReference type="EC" id="3.4.11.9" evidence="4"/>
<reference evidence="10 11" key="2">
    <citation type="submission" date="2019-10" db="EMBL/GenBank/DDBJ databases">
        <title>Thermopilla bonchosmolovskayae gen. nov., sp. nov., a moderately thermophilic Chloroflexi bacterium from a Chukotka hot spring (Arctic, Russia), representing a novel classis Thermopillaia, which include previously uncultivated lineage OLB14.</title>
        <authorList>
            <person name="Kochetkova T.V."/>
            <person name="Zayulina K.S."/>
            <person name="Zhigarkov V.S."/>
            <person name="Minaev N.V."/>
            <person name="Novikov A."/>
            <person name="Toshchakov S.V."/>
            <person name="Elcheninov A.G."/>
            <person name="Kublanov I.V."/>
        </authorList>
    </citation>
    <scope>NUCLEOTIDE SEQUENCE [LARGE SCALE GENOMIC DNA]</scope>
    <source>
        <strain evidence="10 11">3753O</strain>
    </source>
</reference>
<dbReference type="InterPro" id="IPR007865">
    <property type="entry name" value="Aminopep_P_N"/>
</dbReference>
<name>A0ABX6C4D7_9CHLR</name>
<dbReference type="InterPro" id="IPR000994">
    <property type="entry name" value="Pept_M24"/>
</dbReference>
<dbReference type="InterPro" id="IPR036005">
    <property type="entry name" value="Creatinase/aminopeptidase-like"/>
</dbReference>
<evidence type="ECO:0000256" key="3">
    <source>
        <dbReference type="ARBA" id="ARBA00008766"/>
    </source>
</evidence>
<accession>A0ABX6C4D7</accession>
<dbReference type="InterPro" id="IPR052433">
    <property type="entry name" value="X-Pro_dipept-like"/>
</dbReference>
<feature type="domain" description="Aminopeptidase P N-terminal" evidence="9">
    <location>
        <begin position="298"/>
        <end position="428"/>
    </location>
</feature>
<dbReference type="PROSITE" id="PS52050">
    <property type="entry name" value="WYL"/>
    <property type="match status" value="1"/>
</dbReference>
<comment type="similarity">
    <text evidence="3">Belongs to the peptidase M24B family.</text>
</comment>
<gene>
    <name evidence="10" type="ORF">Tbon_12310</name>
</gene>
<dbReference type="SUPFAM" id="SSF53092">
    <property type="entry name" value="Creatinase/prolidase N-terminal domain"/>
    <property type="match status" value="1"/>
</dbReference>
<organism evidence="10 11">
    <name type="scientific">Tepidiforma bonchosmolovskayae</name>
    <dbReference type="NCBI Taxonomy" id="2601677"/>
    <lineage>
        <taxon>Bacteria</taxon>
        <taxon>Bacillati</taxon>
        <taxon>Chloroflexota</taxon>
        <taxon>Tepidiformia</taxon>
        <taxon>Tepidiformales</taxon>
        <taxon>Tepidiformaceae</taxon>
        <taxon>Tepidiforma</taxon>
    </lineage>
</organism>
<evidence type="ECO:0000256" key="7">
    <source>
        <dbReference type="ARBA" id="ARBA00023211"/>
    </source>
</evidence>
<evidence type="ECO:0000256" key="2">
    <source>
        <dbReference type="ARBA" id="ARBA00001936"/>
    </source>
</evidence>
<evidence type="ECO:0000256" key="8">
    <source>
        <dbReference type="SAM" id="MobiDB-lite"/>
    </source>
</evidence>
<dbReference type="InterPro" id="IPR036390">
    <property type="entry name" value="WH_DNA-bd_sf"/>
</dbReference>
<dbReference type="Pfam" id="PF00557">
    <property type="entry name" value="Peptidase_M24"/>
    <property type="match status" value="1"/>
</dbReference>
<evidence type="ECO:0000313" key="11">
    <source>
        <dbReference type="Proteomes" id="UP000326331"/>
    </source>
</evidence>
<comment type="catalytic activity">
    <reaction evidence="1">
        <text>Release of any N-terminal amino acid, including proline, that is linked to proline, even from a dipeptide or tripeptide.</text>
        <dbReference type="EC" id="3.4.11.9"/>
    </reaction>
</comment>
<proteinExistence type="inferred from homology"/>
<dbReference type="Proteomes" id="UP000326331">
    <property type="component" value="Chromosome"/>
</dbReference>
<dbReference type="Pfam" id="PF05195">
    <property type="entry name" value="AMP_N"/>
    <property type="match status" value="1"/>
</dbReference>
<dbReference type="SUPFAM" id="SSF46785">
    <property type="entry name" value="Winged helix' DNA-binding domain"/>
    <property type="match status" value="1"/>
</dbReference>
<dbReference type="PANTHER" id="PTHR43226">
    <property type="entry name" value="XAA-PRO AMINOPEPTIDASE 3"/>
    <property type="match status" value="1"/>
</dbReference>
<dbReference type="EMBL" id="CP042829">
    <property type="protein sequence ID" value="QFG04031.1"/>
    <property type="molecule type" value="Genomic_DNA"/>
</dbReference>
<dbReference type="InterPro" id="IPR026881">
    <property type="entry name" value="WYL_dom"/>
</dbReference>
<protein>
    <recommendedName>
        <fullName evidence="4">Xaa-Pro aminopeptidase</fullName>
        <ecNumber evidence="4">3.4.11.9</ecNumber>
    </recommendedName>
</protein>
<keyword evidence="6" id="KW-0378">Hydrolase</keyword>
<evidence type="ECO:0000256" key="6">
    <source>
        <dbReference type="ARBA" id="ARBA00022801"/>
    </source>
</evidence>
<evidence type="ECO:0000259" key="9">
    <source>
        <dbReference type="SMART" id="SM01011"/>
    </source>
</evidence>
<evidence type="ECO:0000313" key="10">
    <source>
        <dbReference type="EMBL" id="QFG04031.1"/>
    </source>
</evidence>
<keyword evidence="7" id="KW-0464">Manganese</keyword>
<feature type="region of interest" description="Disordered" evidence="8">
    <location>
        <begin position="271"/>
        <end position="291"/>
    </location>
</feature>
<dbReference type="SUPFAM" id="SSF55920">
    <property type="entry name" value="Creatinase/aminopeptidase"/>
    <property type="match status" value="1"/>
</dbReference>